<evidence type="ECO:0000256" key="1">
    <source>
        <dbReference type="SAM" id="MobiDB-lite"/>
    </source>
</evidence>
<name>A0A448WUA1_9PLAT</name>
<protein>
    <submittedName>
        <fullName evidence="2">Uncharacterized protein</fullName>
    </submittedName>
</protein>
<reference evidence="2" key="1">
    <citation type="submission" date="2018-11" db="EMBL/GenBank/DDBJ databases">
        <authorList>
            <consortium name="Pathogen Informatics"/>
        </authorList>
    </citation>
    <scope>NUCLEOTIDE SEQUENCE</scope>
</reference>
<evidence type="ECO:0000313" key="2">
    <source>
        <dbReference type="EMBL" id="VEL20441.1"/>
    </source>
</evidence>
<dbReference type="AlphaFoldDB" id="A0A448WUA1"/>
<accession>A0A448WUA1</accession>
<comment type="caution">
    <text evidence="2">The sequence shown here is derived from an EMBL/GenBank/DDBJ whole genome shotgun (WGS) entry which is preliminary data.</text>
</comment>
<feature type="region of interest" description="Disordered" evidence="1">
    <location>
        <begin position="1"/>
        <end position="92"/>
    </location>
</feature>
<evidence type="ECO:0000313" key="3">
    <source>
        <dbReference type="Proteomes" id="UP000784294"/>
    </source>
</evidence>
<keyword evidence="3" id="KW-1185">Reference proteome</keyword>
<proteinExistence type="predicted"/>
<feature type="compositionally biased region" description="Polar residues" evidence="1">
    <location>
        <begin position="45"/>
        <end position="70"/>
    </location>
</feature>
<dbReference type="EMBL" id="CAAALY010046474">
    <property type="protein sequence ID" value="VEL20441.1"/>
    <property type="molecule type" value="Genomic_DNA"/>
</dbReference>
<gene>
    <name evidence="2" type="ORF">PXEA_LOCUS13881</name>
</gene>
<feature type="compositionally biased region" description="Low complexity" evidence="1">
    <location>
        <begin position="73"/>
        <end position="84"/>
    </location>
</feature>
<organism evidence="2 3">
    <name type="scientific">Protopolystoma xenopodis</name>
    <dbReference type="NCBI Taxonomy" id="117903"/>
    <lineage>
        <taxon>Eukaryota</taxon>
        <taxon>Metazoa</taxon>
        <taxon>Spiralia</taxon>
        <taxon>Lophotrochozoa</taxon>
        <taxon>Platyhelminthes</taxon>
        <taxon>Monogenea</taxon>
        <taxon>Polyopisthocotylea</taxon>
        <taxon>Polystomatidea</taxon>
        <taxon>Polystomatidae</taxon>
        <taxon>Protopolystoma</taxon>
    </lineage>
</organism>
<dbReference type="Proteomes" id="UP000784294">
    <property type="component" value="Unassembled WGS sequence"/>
</dbReference>
<sequence>MNKFAKTSCDDVKSEPDVDEASQPRKVFSSGHNTPPPSGHHSSKRSNTPLAASPLSGKSASGTRPNSRTAAASPVGSMSSLSGSDKQLQNGSMTDIKGAGLPLFRHICSHRAHFCVCLPISIFTFFHADGLHSFQNWVILHFIR</sequence>